<evidence type="ECO:0000256" key="3">
    <source>
        <dbReference type="ARBA" id="ARBA00022859"/>
    </source>
</evidence>
<feature type="domain" description="N-acetylmuramoyl-L-alanine amidase" evidence="7">
    <location>
        <begin position="226"/>
        <end position="361"/>
    </location>
</feature>
<dbReference type="PANTHER" id="PTHR11022:SF41">
    <property type="entry name" value="PEPTIDOGLYCAN-RECOGNITION PROTEIN LC-RELATED"/>
    <property type="match status" value="1"/>
</dbReference>
<accession>A0AAN7PUK5</accession>
<feature type="domain" description="Peptidoglycan recognition protein family" evidence="8">
    <location>
        <begin position="212"/>
        <end position="355"/>
    </location>
</feature>
<protein>
    <submittedName>
        <fullName evidence="9">Uncharacterized protein</fullName>
    </submittedName>
</protein>
<feature type="region of interest" description="Disordered" evidence="5">
    <location>
        <begin position="1"/>
        <end position="33"/>
    </location>
</feature>
<evidence type="ECO:0000259" key="7">
    <source>
        <dbReference type="SMART" id="SM00644"/>
    </source>
</evidence>
<evidence type="ECO:0000256" key="1">
    <source>
        <dbReference type="ARBA" id="ARBA00007553"/>
    </source>
</evidence>
<dbReference type="InterPro" id="IPR002502">
    <property type="entry name" value="Amidase_domain"/>
</dbReference>
<dbReference type="InterPro" id="IPR006619">
    <property type="entry name" value="PGRP_domain_met/bac"/>
</dbReference>
<dbReference type="InterPro" id="IPR015510">
    <property type="entry name" value="PGRP"/>
</dbReference>
<dbReference type="SUPFAM" id="SSF55846">
    <property type="entry name" value="N-acetylmuramoyl-L-alanine amidase-like"/>
    <property type="match status" value="1"/>
</dbReference>
<evidence type="ECO:0000259" key="8">
    <source>
        <dbReference type="SMART" id="SM00701"/>
    </source>
</evidence>
<organism evidence="9 10">
    <name type="scientific">Aquatica leii</name>
    <dbReference type="NCBI Taxonomy" id="1421715"/>
    <lineage>
        <taxon>Eukaryota</taxon>
        <taxon>Metazoa</taxon>
        <taxon>Ecdysozoa</taxon>
        <taxon>Arthropoda</taxon>
        <taxon>Hexapoda</taxon>
        <taxon>Insecta</taxon>
        <taxon>Pterygota</taxon>
        <taxon>Neoptera</taxon>
        <taxon>Endopterygota</taxon>
        <taxon>Coleoptera</taxon>
        <taxon>Polyphaga</taxon>
        <taxon>Elateriformia</taxon>
        <taxon>Elateroidea</taxon>
        <taxon>Lampyridae</taxon>
        <taxon>Luciolinae</taxon>
        <taxon>Aquatica</taxon>
    </lineage>
</organism>
<dbReference type="Pfam" id="PF01510">
    <property type="entry name" value="Amidase_2"/>
    <property type="match status" value="1"/>
</dbReference>
<dbReference type="SMART" id="SM00701">
    <property type="entry name" value="PGRP"/>
    <property type="match status" value="1"/>
</dbReference>
<sequence>MIRKSLSNSNSSERASDEEEDTHSVVTSDSESNEVVLTDDINLEKPTFGNIQVQNSSDIYFGNTTYYQGPITIKQILYGPTEAGTDKNNALVLDNVPAIASLSKDNPIFVPDNNVSRIKTESAKINAEPQRTPVIKGTRWLQNFSRQHVLLFSSLAAVLLVSLVTLMTVLLTRHQPVDKFPQYPSDSDEQDKGTPIEYPVDPTVNLTLPGKLKIISRKEWLAQPPVEKINQLVLPVPYVVISHTATEDCNNQAACTFYIRYLQTYHIESKDYWDIVYNFLVAGDGYAYEGRGWKYEGAHTFGYNSRAIGIAFIGTFNKTMPPDRQILAAKQLIEKGLGLGYIAQNYLLFGEKQLQDTQSPGASLFEDIKTWPHWSNKTVI</sequence>
<dbReference type="InterPro" id="IPR036505">
    <property type="entry name" value="Amidase/PGRP_sf"/>
</dbReference>
<dbReference type="PANTHER" id="PTHR11022">
    <property type="entry name" value="PEPTIDOGLYCAN RECOGNITION PROTEIN"/>
    <property type="match status" value="1"/>
</dbReference>
<dbReference type="SMART" id="SM00644">
    <property type="entry name" value="Ami_2"/>
    <property type="match status" value="1"/>
</dbReference>
<keyword evidence="10" id="KW-1185">Reference proteome</keyword>
<keyword evidence="2" id="KW-0399">Innate immunity</keyword>
<feature type="transmembrane region" description="Helical" evidence="6">
    <location>
        <begin position="149"/>
        <end position="171"/>
    </location>
</feature>
<comment type="similarity">
    <text evidence="1">Belongs to the N-acetylmuramoyl-L-alanine amidase 2 family.</text>
</comment>
<dbReference type="EMBL" id="JARPUR010000004">
    <property type="protein sequence ID" value="KAK4877729.1"/>
    <property type="molecule type" value="Genomic_DNA"/>
</dbReference>
<dbReference type="AlphaFoldDB" id="A0AAN7PUK5"/>
<dbReference type="Gene3D" id="3.40.80.10">
    <property type="entry name" value="Peptidoglycan recognition protein-like"/>
    <property type="match status" value="1"/>
</dbReference>
<evidence type="ECO:0000256" key="5">
    <source>
        <dbReference type="SAM" id="MobiDB-lite"/>
    </source>
</evidence>
<evidence type="ECO:0000313" key="10">
    <source>
        <dbReference type="Proteomes" id="UP001353858"/>
    </source>
</evidence>
<keyword evidence="6" id="KW-1133">Transmembrane helix</keyword>
<dbReference type="GO" id="GO:0045087">
    <property type="term" value="P:innate immune response"/>
    <property type="evidence" value="ECO:0007669"/>
    <property type="project" value="UniProtKB-KW"/>
</dbReference>
<dbReference type="CDD" id="cd06583">
    <property type="entry name" value="PGRP"/>
    <property type="match status" value="1"/>
</dbReference>
<keyword evidence="3" id="KW-0391">Immunity</keyword>
<dbReference type="GO" id="GO:0008745">
    <property type="term" value="F:N-acetylmuramoyl-L-alanine amidase activity"/>
    <property type="evidence" value="ECO:0007669"/>
    <property type="project" value="InterPro"/>
</dbReference>
<keyword evidence="6" id="KW-0472">Membrane</keyword>
<proteinExistence type="inferred from homology"/>
<evidence type="ECO:0000256" key="6">
    <source>
        <dbReference type="SAM" id="Phobius"/>
    </source>
</evidence>
<dbReference type="GO" id="GO:0009253">
    <property type="term" value="P:peptidoglycan catabolic process"/>
    <property type="evidence" value="ECO:0007669"/>
    <property type="project" value="InterPro"/>
</dbReference>
<feature type="compositionally biased region" description="Low complexity" evidence="5">
    <location>
        <begin position="1"/>
        <end position="13"/>
    </location>
</feature>
<dbReference type="Proteomes" id="UP001353858">
    <property type="component" value="Unassembled WGS sequence"/>
</dbReference>
<feature type="compositionally biased region" description="Polar residues" evidence="5">
    <location>
        <begin position="24"/>
        <end position="33"/>
    </location>
</feature>
<evidence type="ECO:0000256" key="2">
    <source>
        <dbReference type="ARBA" id="ARBA00022588"/>
    </source>
</evidence>
<name>A0AAN7PUK5_9COLE</name>
<evidence type="ECO:0000256" key="4">
    <source>
        <dbReference type="ARBA" id="ARBA00057187"/>
    </source>
</evidence>
<evidence type="ECO:0000313" key="9">
    <source>
        <dbReference type="EMBL" id="KAK4877729.1"/>
    </source>
</evidence>
<gene>
    <name evidence="9" type="ORF">RN001_010235</name>
</gene>
<dbReference type="GO" id="GO:0008270">
    <property type="term" value="F:zinc ion binding"/>
    <property type="evidence" value="ECO:0007669"/>
    <property type="project" value="InterPro"/>
</dbReference>
<comment type="function">
    <text evidence="4">Peptidoglycan-recognition protein probably involved in innate immunity by binding to peptidoglycans (PGN) of bacteria and activating the prophenoloxidase (proPO) cascade immune response. Binds to 1,3-beta-D-glucan and PGN.</text>
</comment>
<dbReference type="FunFam" id="3.40.80.10:FF:000001">
    <property type="entry name" value="Peptidoglycan recognition protein 1"/>
    <property type="match status" value="1"/>
</dbReference>
<reference evidence="10" key="1">
    <citation type="submission" date="2023-01" db="EMBL/GenBank/DDBJ databases">
        <title>Key to firefly adult light organ development and bioluminescence: homeobox transcription factors regulate luciferase expression and transportation to peroxisome.</title>
        <authorList>
            <person name="Fu X."/>
        </authorList>
    </citation>
    <scope>NUCLEOTIDE SEQUENCE [LARGE SCALE GENOMIC DNA]</scope>
</reference>
<comment type="caution">
    <text evidence="9">The sequence shown here is derived from an EMBL/GenBank/DDBJ whole genome shotgun (WGS) entry which is preliminary data.</text>
</comment>
<keyword evidence="6" id="KW-0812">Transmembrane</keyword>